<feature type="compositionally biased region" description="Low complexity" evidence="2">
    <location>
        <begin position="333"/>
        <end position="357"/>
    </location>
</feature>
<protein>
    <recommendedName>
        <fullName evidence="3">C3H1-type domain-containing protein</fullName>
    </recommendedName>
</protein>
<feature type="compositionally biased region" description="Polar residues" evidence="2">
    <location>
        <begin position="197"/>
        <end position="232"/>
    </location>
</feature>
<organism evidence="4 5">
    <name type="scientific">Ustilaginoidea virens</name>
    <name type="common">Rice false smut fungus</name>
    <name type="synonym">Villosiclava virens</name>
    <dbReference type="NCBI Taxonomy" id="1159556"/>
    <lineage>
        <taxon>Eukaryota</taxon>
        <taxon>Fungi</taxon>
        <taxon>Dikarya</taxon>
        <taxon>Ascomycota</taxon>
        <taxon>Pezizomycotina</taxon>
        <taxon>Sordariomycetes</taxon>
        <taxon>Hypocreomycetidae</taxon>
        <taxon>Hypocreales</taxon>
        <taxon>Clavicipitaceae</taxon>
        <taxon>Ustilaginoidea</taxon>
    </lineage>
</organism>
<dbReference type="GeneID" id="66066545"/>
<feature type="domain" description="C3H1-type" evidence="3">
    <location>
        <begin position="936"/>
        <end position="964"/>
    </location>
</feature>
<dbReference type="AlphaFoldDB" id="A0A8E5HU95"/>
<feature type="zinc finger region" description="C3H1-type" evidence="1">
    <location>
        <begin position="936"/>
        <end position="964"/>
    </location>
</feature>
<dbReference type="RefSeq" id="XP_042999198.1">
    <property type="nucleotide sequence ID" value="XM_043143265.1"/>
</dbReference>
<dbReference type="EMBL" id="CP072756">
    <property type="protein sequence ID" value="QUC21525.1"/>
    <property type="molecule type" value="Genomic_DNA"/>
</dbReference>
<feature type="compositionally biased region" description="Acidic residues" evidence="2">
    <location>
        <begin position="492"/>
        <end position="504"/>
    </location>
</feature>
<keyword evidence="1" id="KW-0863">Zinc-finger</keyword>
<feature type="region of interest" description="Disordered" evidence="2">
    <location>
        <begin position="62"/>
        <end position="242"/>
    </location>
</feature>
<accession>A0A8E5HU95</accession>
<evidence type="ECO:0000256" key="1">
    <source>
        <dbReference type="PROSITE-ProRule" id="PRU00723"/>
    </source>
</evidence>
<dbReference type="GO" id="GO:0008270">
    <property type="term" value="F:zinc ion binding"/>
    <property type="evidence" value="ECO:0007669"/>
    <property type="project" value="UniProtKB-KW"/>
</dbReference>
<dbReference type="PROSITE" id="PS50103">
    <property type="entry name" value="ZF_C3H1"/>
    <property type="match status" value="1"/>
</dbReference>
<feature type="compositionally biased region" description="Acidic residues" evidence="2">
    <location>
        <begin position="810"/>
        <end position="823"/>
    </location>
</feature>
<name>A0A8E5HU95_USTVR</name>
<dbReference type="KEGG" id="uvi:66066545"/>
<dbReference type="OrthoDB" id="1922977at2759"/>
<feature type="region of interest" description="Disordered" evidence="2">
    <location>
        <begin position="394"/>
        <end position="650"/>
    </location>
</feature>
<feature type="compositionally biased region" description="Basic and acidic residues" evidence="2">
    <location>
        <begin position="394"/>
        <end position="406"/>
    </location>
</feature>
<proteinExistence type="predicted"/>
<evidence type="ECO:0000256" key="2">
    <source>
        <dbReference type="SAM" id="MobiDB-lite"/>
    </source>
</evidence>
<feature type="region of interest" description="Disordered" evidence="2">
    <location>
        <begin position="810"/>
        <end position="841"/>
    </location>
</feature>
<feature type="compositionally biased region" description="Acidic residues" evidence="2">
    <location>
        <begin position="122"/>
        <end position="137"/>
    </location>
</feature>
<feature type="compositionally biased region" description="Low complexity" evidence="2">
    <location>
        <begin position="186"/>
        <end position="196"/>
    </location>
</feature>
<feature type="compositionally biased region" description="Polar residues" evidence="2">
    <location>
        <begin position="110"/>
        <end position="119"/>
    </location>
</feature>
<reference evidence="4" key="1">
    <citation type="submission" date="2020-03" db="EMBL/GenBank/DDBJ databases">
        <title>A mixture of massive structural variations and highly conserved coding sequences in Ustilaginoidea virens genome.</title>
        <authorList>
            <person name="Zhang K."/>
            <person name="Zhao Z."/>
            <person name="Zhang Z."/>
            <person name="Li Y."/>
            <person name="Hsiang T."/>
            <person name="Sun W."/>
        </authorList>
    </citation>
    <scope>NUCLEOTIDE SEQUENCE</scope>
    <source>
        <strain evidence="4">UV-8b</strain>
    </source>
</reference>
<feature type="region of interest" description="Disordered" evidence="2">
    <location>
        <begin position="289"/>
        <end position="378"/>
    </location>
</feature>
<dbReference type="Proteomes" id="UP000027002">
    <property type="component" value="Chromosome 4"/>
</dbReference>
<feature type="compositionally biased region" description="Polar residues" evidence="2">
    <location>
        <begin position="743"/>
        <end position="754"/>
    </location>
</feature>
<sequence>MSQSGYRYVLPDGYSLHQGFGSCIQSVHDSATQPAGSVSYGLSAGHGDAPAPAYGSMIPGLGLGRPSNATPGSSLELPAPAAAWQPGPPNPPFHDSAAQIPHRGHVASKESGSVPSGATGSEDGEATEDGELEDVYEPMETVTDMTRKELPDVVGNQDSTEAGHLSNDTRERSGSYSPYLSPHELPQPSSRLPSSPIVQMQSNAGPPTSKSSTGDQVTSQSTTNHSEQTHLSGLSHLEDARKQASDTILRLWPFNVRYQTYVEEGVDETLLKSLFKDLGLEILETKRVPEQPRLKSTPPVERPKPRPSIVETKPTKSSTSAAEERKDRIARLLAAKGSKPAPAAALAPVPPVNSAAAEAKESVAKGSKPSLTQSEKSKLLQEKMAALQKAREALQLRKSEHSEGGDSSKSASTPASCKAVNGGGMDVSGISGPGLTASIPESSLPQTRQVVPTPDSVGQPAATPRILEVQHSHAAPAFDRNVESRPFLINVSDDENDEDEEMEIDSPGRPETPSNLPGTPGQRGASLQHPATLSDSAPVRQAGSQASISSPLRTASRDHSGDLESMNKQIEEMKQKIAEAEARKRAKNSRACSPVLSPRNGSSVDGGSGFASHQATPGTPCLEPDPAVRPQPSRRSRSRVASERLPLLEARRREQLEKLKSLQSEVAKIERELEADLVEERRLKRDMLNSDSDKNGDVEDVVVPLLTSGSASTHEGISMAGEPAPQSTDEDEAMPLFEAQDEAPSTRSSDSNKVAHSCGDVGERPDGGSYEAGNLSPGKETLIEHAASSAAAMVDGREDVAMEDTGYSADEDAEAESDDDYEPADAAPPLPAEVSRDDMEMRERDSAVAAEAVPATDQTMLAPDGFTEAADNLGNGHGYDANAAAASECKVPDASRSKFVPYETPLQYFHAYRFHPQFKQTVAGGLRSLTYSNKIDVKKELCPDELSGQQCPRGSRCDFQHFETMQAPDDQILLQLGAADHYDEKQRTEYISGLRQLLTTYRNQRVKDFNTISQGIVDYRARFLGDKTKILPLGHVAL</sequence>
<keyword evidence="1" id="KW-0479">Metal-binding</keyword>
<evidence type="ECO:0000313" key="5">
    <source>
        <dbReference type="Proteomes" id="UP000027002"/>
    </source>
</evidence>
<evidence type="ECO:0000313" key="4">
    <source>
        <dbReference type="EMBL" id="QUC21525.1"/>
    </source>
</evidence>
<gene>
    <name evidence="4" type="ORF">UV8b_05768</name>
</gene>
<keyword evidence="5" id="KW-1185">Reference proteome</keyword>
<keyword evidence="1" id="KW-0862">Zinc</keyword>
<feature type="compositionally biased region" description="Basic and acidic residues" evidence="2">
    <location>
        <begin position="569"/>
        <end position="583"/>
    </location>
</feature>
<feature type="compositionally biased region" description="Polar residues" evidence="2">
    <location>
        <begin position="542"/>
        <end position="553"/>
    </location>
</feature>
<feature type="region of interest" description="Disordered" evidence="2">
    <location>
        <begin position="709"/>
        <end position="774"/>
    </location>
</feature>
<dbReference type="InterPro" id="IPR000571">
    <property type="entry name" value="Znf_CCCH"/>
</dbReference>
<dbReference type="PROSITE" id="PS51257">
    <property type="entry name" value="PROKAR_LIPOPROTEIN"/>
    <property type="match status" value="1"/>
</dbReference>
<evidence type="ECO:0000259" key="3">
    <source>
        <dbReference type="PROSITE" id="PS50103"/>
    </source>
</evidence>
<feature type="compositionally biased region" description="Polar residues" evidence="2">
    <location>
        <begin position="439"/>
        <end position="450"/>
    </location>
</feature>